<proteinExistence type="inferred from homology"/>
<accession>A0A5A7N7I8</accession>
<evidence type="ECO:0000256" key="2">
    <source>
        <dbReference type="RuleBase" id="RU362044"/>
    </source>
</evidence>
<dbReference type="Proteomes" id="UP000324996">
    <property type="component" value="Unassembled WGS sequence"/>
</dbReference>
<dbReference type="GO" id="GO:0005548">
    <property type="term" value="F:phospholipid transporter activity"/>
    <property type="evidence" value="ECO:0007669"/>
    <property type="project" value="TreeGrafter"/>
</dbReference>
<keyword evidence="2" id="KW-0812">Transmembrane</keyword>
<comment type="caution">
    <text evidence="2">Lacks conserved residue(s) required for the propagation of feature annotation.</text>
</comment>
<dbReference type="PANTHER" id="PTHR30188">
    <property type="entry name" value="ABC TRANSPORTER PERMEASE PROTEIN-RELATED"/>
    <property type="match status" value="1"/>
</dbReference>
<evidence type="ECO:0000256" key="1">
    <source>
        <dbReference type="ARBA" id="ARBA00003787"/>
    </source>
</evidence>
<evidence type="ECO:0000313" key="4">
    <source>
        <dbReference type="EMBL" id="GER03605.1"/>
    </source>
</evidence>
<sequence>MSSMDRVAPSAENQDHDRLSADRPGLDLDGRGDVLRLVACGRWVIAQANALEEIVAGVKPMTQSKAEIDLTALTGLDTVGAWLLYRLQTQLEKDEITVDFRFRDERQKRILAQIIKSNVACDIEPPEEPGLLKLIEEIGLATVSLVTNFGALLSFLGNVFARILDSILNPSRIRLNPLVHQMEVVGLRSLPIVGLISFLIGAVIVNQGAVQLRQFGAEILVVDMVSIGVLRELGVLLTSIIVAGRSGSAFAAQIGSMVMREEVAALKTLGISPIDVLVLPRFVAMALVLPLLTFFADVMGLLGGGLMAWVTLDIAPFQFLNRMGDLSLLSELYIGLIKSVFFAGVISISGCFQGLSAKGTAESLGQNTTTAVVESIFLVIVLDAFFAIFFTTIGW</sequence>
<dbReference type="InterPro" id="IPR003453">
    <property type="entry name" value="ABC_MlaE_roteobac"/>
</dbReference>
<feature type="transmembrane region" description="Helical" evidence="2">
    <location>
        <begin position="138"/>
        <end position="164"/>
    </location>
</feature>
<dbReference type="NCBIfam" id="TIGR00056">
    <property type="entry name" value="MlaE family lipid ABC transporter permease subunit"/>
    <property type="match status" value="1"/>
</dbReference>
<feature type="transmembrane region" description="Helical" evidence="2">
    <location>
        <begin position="332"/>
        <end position="355"/>
    </location>
</feature>
<keyword evidence="2" id="KW-1133">Transmembrane helix</keyword>
<feature type="region of interest" description="Disordered" evidence="3">
    <location>
        <begin position="1"/>
        <end position="24"/>
    </location>
</feature>
<keyword evidence="5" id="KW-1185">Reference proteome</keyword>
<comment type="subcellular location">
    <subcellularLocation>
        <location evidence="2">Cell inner membrane</location>
        <topology evidence="2">Multi-pass membrane protein</topology>
    </subcellularLocation>
</comment>
<evidence type="ECO:0000313" key="5">
    <source>
        <dbReference type="Proteomes" id="UP000324996"/>
    </source>
</evidence>
<reference evidence="4 5" key="1">
    <citation type="submission" date="2019-09" db="EMBL/GenBank/DDBJ databases">
        <title>NBRP : Genome information of microbial organism related human and environment.</title>
        <authorList>
            <person name="Hattori M."/>
            <person name="Oshima K."/>
            <person name="Inaba H."/>
            <person name="Suda W."/>
            <person name="Sakamoto M."/>
            <person name="Iino T."/>
            <person name="Kitahara M."/>
            <person name="Oshida Y."/>
            <person name="Iida T."/>
            <person name="Kudo T."/>
            <person name="Itoh T."/>
            <person name="Ohkuma M."/>
        </authorList>
    </citation>
    <scope>NUCLEOTIDE SEQUENCE [LARGE SCALE GENOMIC DNA]</scope>
    <source>
        <strain evidence="4 5">Q-1</strain>
    </source>
</reference>
<feature type="transmembrane region" description="Helical" evidence="2">
    <location>
        <begin position="185"/>
        <end position="205"/>
    </location>
</feature>
<dbReference type="AlphaFoldDB" id="A0A5A7N7I8"/>
<keyword evidence="2" id="KW-0472">Membrane</keyword>
<name>A0A5A7N7I8_9PROT</name>
<keyword evidence="2" id="KW-1003">Cell membrane</keyword>
<dbReference type="InterPro" id="IPR030802">
    <property type="entry name" value="Permease_MalE"/>
</dbReference>
<protein>
    <submittedName>
        <fullName evidence="4">ABC transporter inner membrane subunit</fullName>
    </submittedName>
</protein>
<gene>
    <name evidence="4" type="ORF">JCM17846_12870</name>
</gene>
<dbReference type="PANTHER" id="PTHR30188:SF3">
    <property type="entry name" value="ABC TRANSPORTER PERMEASE"/>
    <property type="match status" value="1"/>
</dbReference>
<evidence type="ECO:0000256" key="3">
    <source>
        <dbReference type="SAM" id="MobiDB-lite"/>
    </source>
</evidence>
<comment type="similarity">
    <text evidence="2">Belongs to the MlaE permease family.</text>
</comment>
<comment type="function">
    <text evidence="1">Could be part of an ABC transporter complex.</text>
</comment>
<keyword evidence="2" id="KW-0997">Cell inner membrane</keyword>
<dbReference type="GO" id="GO:0043190">
    <property type="term" value="C:ATP-binding cassette (ABC) transporter complex"/>
    <property type="evidence" value="ECO:0007669"/>
    <property type="project" value="InterPro"/>
</dbReference>
<dbReference type="EMBL" id="BKCN01000005">
    <property type="protein sequence ID" value="GER03605.1"/>
    <property type="molecule type" value="Genomic_DNA"/>
</dbReference>
<comment type="caution">
    <text evidence="4">The sequence shown here is derived from an EMBL/GenBank/DDBJ whole genome shotgun (WGS) entry which is preliminary data.</text>
</comment>
<feature type="compositionally biased region" description="Basic and acidic residues" evidence="3">
    <location>
        <begin position="13"/>
        <end position="24"/>
    </location>
</feature>
<feature type="transmembrane region" description="Helical" evidence="2">
    <location>
        <begin position="375"/>
        <end position="393"/>
    </location>
</feature>
<dbReference type="Pfam" id="PF02405">
    <property type="entry name" value="MlaE"/>
    <property type="match status" value="1"/>
</dbReference>
<organism evidence="4 5">
    <name type="scientific">Iodidimonas nitroreducens</name>
    <dbReference type="NCBI Taxonomy" id="1236968"/>
    <lineage>
        <taxon>Bacteria</taxon>
        <taxon>Pseudomonadati</taxon>
        <taxon>Pseudomonadota</taxon>
        <taxon>Alphaproteobacteria</taxon>
        <taxon>Iodidimonadales</taxon>
        <taxon>Iodidimonadaceae</taxon>
        <taxon>Iodidimonas</taxon>
    </lineage>
</organism>